<evidence type="ECO:0000256" key="10">
    <source>
        <dbReference type="PIRSR" id="PIRSR610347-3"/>
    </source>
</evidence>
<gene>
    <name evidence="12" type="primary">LOC115875258</name>
</gene>
<feature type="binding site" evidence="9">
    <location>
        <position position="95"/>
    </location>
    <ligand>
        <name>substrate</name>
    </ligand>
</feature>
<keyword evidence="11" id="KW-1185">Reference proteome</keyword>
<comment type="similarity">
    <text evidence="2">Belongs to the tyrosyl-DNA phosphodiesterase family.</text>
</comment>
<dbReference type="Gene3D" id="3.30.870.10">
    <property type="entry name" value="Endonuclease Chain A"/>
    <property type="match status" value="1"/>
</dbReference>
<dbReference type="GO" id="GO:0003697">
    <property type="term" value="F:single-stranded DNA binding"/>
    <property type="evidence" value="ECO:0007669"/>
    <property type="project" value="TreeGrafter"/>
</dbReference>
<dbReference type="Proteomes" id="UP000504635">
    <property type="component" value="Unplaced"/>
</dbReference>
<keyword evidence="5" id="KW-0378">Hydrolase</keyword>
<name>A0A6J2X5T3_SITOR</name>
<evidence type="ECO:0000313" key="12">
    <source>
        <dbReference type="RefSeq" id="XP_030746541.1"/>
    </source>
</evidence>
<keyword evidence="3" id="KW-0540">Nuclease</keyword>
<dbReference type="KEGG" id="soy:115875258"/>
<protein>
    <submittedName>
        <fullName evidence="12">Tyrosyl-DNA phosphodiesterase 1-like</fullName>
    </submittedName>
</protein>
<dbReference type="GeneID" id="115875258"/>
<dbReference type="InParanoid" id="A0A6J2X5T3"/>
<dbReference type="AlphaFoldDB" id="A0A6J2X5T3"/>
<dbReference type="OrthoDB" id="47785at2759"/>
<dbReference type="GO" id="GO:0005634">
    <property type="term" value="C:nucleus"/>
    <property type="evidence" value="ECO:0007669"/>
    <property type="project" value="UniProtKB-SubCell"/>
</dbReference>
<keyword evidence="6" id="KW-0269">Exonuclease</keyword>
<dbReference type="PANTHER" id="PTHR12415">
    <property type="entry name" value="TYROSYL-DNA PHOSPHODIESTERASE 1"/>
    <property type="match status" value="1"/>
</dbReference>
<evidence type="ECO:0000256" key="1">
    <source>
        <dbReference type="ARBA" id="ARBA00004123"/>
    </source>
</evidence>
<dbReference type="GO" id="GO:0004527">
    <property type="term" value="F:exonuclease activity"/>
    <property type="evidence" value="ECO:0007669"/>
    <property type="project" value="UniProtKB-KW"/>
</dbReference>
<evidence type="ECO:0000256" key="3">
    <source>
        <dbReference type="ARBA" id="ARBA00022722"/>
    </source>
</evidence>
<keyword evidence="4" id="KW-0227">DNA damage</keyword>
<dbReference type="Pfam" id="PF06087">
    <property type="entry name" value="Tyr-DNA_phospho"/>
    <property type="match status" value="1"/>
</dbReference>
<evidence type="ECO:0000256" key="7">
    <source>
        <dbReference type="ARBA" id="ARBA00023204"/>
    </source>
</evidence>
<dbReference type="SUPFAM" id="SSF56024">
    <property type="entry name" value="Phospholipase D/nuclease"/>
    <property type="match status" value="1"/>
</dbReference>
<dbReference type="RefSeq" id="XP_030746541.1">
    <property type="nucleotide sequence ID" value="XM_030890681.1"/>
</dbReference>
<keyword evidence="8" id="KW-0539">Nucleus</keyword>
<evidence type="ECO:0000256" key="6">
    <source>
        <dbReference type="ARBA" id="ARBA00022839"/>
    </source>
</evidence>
<evidence type="ECO:0000256" key="8">
    <source>
        <dbReference type="ARBA" id="ARBA00023242"/>
    </source>
</evidence>
<evidence type="ECO:0000313" key="11">
    <source>
        <dbReference type="Proteomes" id="UP000504635"/>
    </source>
</evidence>
<comment type="subcellular location">
    <subcellularLocation>
        <location evidence="1">Nucleus</location>
    </subcellularLocation>
</comment>
<proteinExistence type="inferred from homology"/>
<dbReference type="GO" id="GO:0003690">
    <property type="term" value="F:double-stranded DNA binding"/>
    <property type="evidence" value="ECO:0007669"/>
    <property type="project" value="TreeGrafter"/>
</dbReference>
<accession>A0A6J2X5T3</accession>
<evidence type="ECO:0000256" key="5">
    <source>
        <dbReference type="ARBA" id="ARBA00022801"/>
    </source>
</evidence>
<keyword evidence="7" id="KW-0234">DNA repair</keyword>
<sequence>MGLLGKSPEEYLYSWVLKSLGSNVESPYLPTLPSMFNGKFSLVYPSIKNALDTPRGARCCCYEKGVRELQPWLNEYTCVWKADKTKRSKAISQAKCYFRISPCLKKLVYFYLTSSNLSRSGWGAVPQRESTVRFQSFELGLLFLPKYFEMEHFEIADPFDGTSGNKFPVMFDLPLTPYGPEDESYCLEVCMERGLINSDKPKPVDFQNADQPVPTGIKIPTEEYKTTERKKNISIKDVSLGVKLALENTFFPTSSNKI</sequence>
<evidence type="ECO:0000256" key="9">
    <source>
        <dbReference type="PIRSR" id="PIRSR610347-2"/>
    </source>
</evidence>
<organism evidence="11 12">
    <name type="scientific">Sitophilus oryzae</name>
    <name type="common">Rice weevil</name>
    <name type="synonym">Curculio oryzae</name>
    <dbReference type="NCBI Taxonomy" id="7048"/>
    <lineage>
        <taxon>Eukaryota</taxon>
        <taxon>Metazoa</taxon>
        <taxon>Ecdysozoa</taxon>
        <taxon>Arthropoda</taxon>
        <taxon>Hexapoda</taxon>
        <taxon>Insecta</taxon>
        <taxon>Pterygota</taxon>
        <taxon>Neoptera</taxon>
        <taxon>Endopterygota</taxon>
        <taxon>Coleoptera</taxon>
        <taxon>Polyphaga</taxon>
        <taxon>Cucujiformia</taxon>
        <taxon>Curculionidae</taxon>
        <taxon>Dryophthorinae</taxon>
        <taxon>Sitophilus</taxon>
    </lineage>
</organism>
<reference evidence="12" key="1">
    <citation type="submission" date="2025-08" db="UniProtKB">
        <authorList>
            <consortium name="RefSeq"/>
        </authorList>
    </citation>
    <scope>IDENTIFICATION</scope>
    <source>
        <tissue evidence="12">Gonads</tissue>
    </source>
</reference>
<dbReference type="PANTHER" id="PTHR12415:SF0">
    <property type="entry name" value="TYROSYL-DNA PHOSPHODIESTERASE 1"/>
    <property type="match status" value="1"/>
</dbReference>
<dbReference type="InterPro" id="IPR010347">
    <property type="entry name" value="Tdp1"/>
</dbReference>
<dbReference type="GO" id="GO:0017005">
    <property type="term" value="F:3'-tyrosyl-DNA phosphodiesterase activity"/>
    <property type="evidence" value="ECO:0007669"/>
    <property type="project" value="TreeGrafter"/>
</dbReference>
<evidence type="ECO:0000256" key="2">
    <source>
        <dbReference type="ARBA" id="ARBA00010205"/>
    </source>
</evidence>
<feature type="site" description="Interaction with DNA" evidence="10">
    <location>
        <position position="118"/>
    </location>
</feature>
<dbReference type="GO" id="GO:0006281">
    <property type="term" value="P:DNA repair"/>
    <property type="evidence" value="ECO:0007669"/>
    <property type="project" value="UniProtKB-KW"/>
</dbReference>
<evidence type="ECO:0000256" key="4">
    <source>
        <dbReference type="ARBA" id="ARBA00022763"/>
    </source>
</evidence>